<keyword evidence="4" id="KW-1185">Reference proteome</keyword>
<dbReference type="PANTHER" id="PTHR32015">
    <property type="entry name" value="FASTING INDUCED LIPASE"/>
    <property type="match status" value="1"/>
</dbReference>
<reference evidence="3 4" key="1">
    <citation type="submission" date="2023-11" db="EMBL/GenBank/DDBJ databases">
        <authorList>
            <person name="Xu M."/>
            <person name="Jiang T."/>
        </authorList>
    </citation>
    <scope>NUCLEOTIDE SEQUENCE [LARGE SCALE GENOMIC DNA]</scope>
    <source>
        <strain evidence="3 4">SD</strain>
    </source>
</reference>
<evidence type="ECO:0000256" key="1">
    <source>
        <dbReference type="SAM" id="MobiDB-lite"/>
    </source>
</evidence>
<name>A0ABU4VQ91_9ACTN</name>
<dbReference type="SUPFAM" id="SSF53474">
    <property type="entry name" value="alpha/beta-Hydrolases"/>
    <property type="match status" value="1"/>
</dbReference>
<feature type="signal peptide" evidence="2">
    <location>
        <begin position="1"/>
        <end position="33"/>
    </location>
</feature>
<dbReference type="PANTHER" id="PTHR32015:SF1">
    <property type="entry name" value="LIPASE"/>
    <property type="match status" value="1"/>
</dbReference>
<dbReference type="RefSeq" id="WP_319955958.1">
    <property type="nucleotide sequence ID" value="NZ_JAXAVX010000021.1"/>
</dbReference>
<evidence type="ECO:0000313" key="4">
    <source>
        <dbReference type="Proteomes" id="UP001277761"/>
    </source>
</evidence>
<evidence type="ECO:0000313" key="3">
    <source>
        <dbReference type="EMBL" id="MDX8153809.1"/>
    </source>
</evidence>
<keyword evidence="2" id="KW-0732">Signal</keyword>
<feature type="region of interest" description="Disordered" evidence="1">
    <location>
        <begin position="320"/>
        <end position="353"/>
    </location>
</feature>
<dbReference type="InterPro" id="IPR002918">
    <property type="entry name" value="Lipase_EstA/Esterase_EstB"/>
</dbReference>
<organism evidence="3 4">
    <name type="scientific">Patulibacter brassicae</name>
    <dbReference type="NCBI Taxonomy" id="1705717"/>
    <lineage>
        <taxon>Bacteria</taxon>
        <taxon>Bacillati</taxon>
        <taxon>Actinomycetota</taxon>
        <taxon>Thermoleophilia</taxon>
        <taxon>Solirubrobacterales</taxon>
        <taxon>Patulibacteraceae</taxon>
        <taxon>Patulibacter</taxon>
    </lineage>
</organism>
<keyword evidence="3" id="KW-0378">Hydrolase</keyword>
<proteinExistence type="predicted"/>
<protein>
    <submittedName>
        <fullName evidence="3">Alpha/beta fold hydrolase</fullName>
    </submittedName>
</protein>
<sequence length="446" mass="46933">MGERRSGGPRLRGTVAVLAALVLGAALSPAARAAEPLRVPWDVTAFVGGGASPDTAPGTNDFSCKPAPGTRPVVLVHGLAGTLGTNWATMAPLLKNNGFCVFGLTYGKTLGFPLLAGFTRMEDSSAELAALVDRVLRSTGADKVDLVGHSEGTVMPRWYLSFRGGAKKVDKYVQLTPLWKGTNLVGLGDLADAAAGLGLPGRQVAELLLGPLCGSCAQFLRGSDYLRKVNAAGPAIPGITYTGIATKYDELVTPYTSGLLDAPNVTNVVLQDVCPNDLSEHLAVAYSPNAAQLVLNALAPDRARKVRCVAMTPLGYFGPDPGVRLDPPPATPAAATDDRGPADAPVVRPTGSAARCQAPRRLTIRVRPTNRPIRTATVRVGTERVSTRRAPGTRAAQGRKVATVDLRRRAGRTVVVRSTATLRARDRRGRVVRVSDVRQYRVCAAS</sequence>
<feature type="chain" id="PRO_5046590375" evidence="2">
    <location>
        <begin position="34"/>
        <end position="446"/>
    </location>
</feature>
<dbReference type="GO" id="GO:0016787">
    <property type="term" value="F:hydrolase activity"/>
    <property type="evidence" value="ECO:0007669"/>
    <property type="project" value="UniProtKB-KW"/>
</dbReference>
<dbReference type="Gene3D" id="3.40.50.1820">
    <property type="entry name" value="alpha/beta hydrolase"/>
    <property type="match status" value="1"/>
</dbReference>
<accession>A0ABU4VQ91</accession>
<evidence type="ECO:0000256" key="2">
    <source>
        <dbReference type="SAM" id="SignalP"/>
    </source>
</evidence>
<dbReference type="InterPro" id="IPR029058">
    <property type="entry name" value="AB_hydrolase_fold"/>
</dbReference>
<gene>
    <name evidence="3" type="ORF">SK069_19585</name>
</gene>
<dbReference type="EMBL" id="JAXAVX010000021">
    <property type="protein sequence ID" value="MDX8153809.1"/>
    <property type="molecule type" value="Genomic_DNA"/>
</dbReference>
<dbReference type="Pfam" id="PF01674">
    <property type="entry name" value="Lipase_2"/>
    <property type="match status" value="1"/>
</dbReference>
<comment type="caution">
    <text evidence="3">The sequence shown here is derived from an EMBL/GenBank/DDBJ whole genome shotgun (WGS) entry which is preliminary data.</text>
</comment>
<dbReference type="Proteomes" id="UP001277761">
    <property type="component" value="Unassembled WGS sequence"/>
</dbReference>